<dbReference type="InterPro" id="IPR015943">
    <property type="entry name" value="WD40/YVTN_repeat-like_dom_sf"/>
</dbReference>
<dbReference type="Gene3D" id="2.130.10.10">
    <property type="entry name" value="YVTN repeat-like/Quinoprotein amine dehydrogenase"/>
    <property type="match status" value="1"/>
</dbReference>
<dbReference type="EMBL" id="JBBNOP010000015">
    <property type="protein sequence ID" value="MEQ3364037.1"/>
    <property type="molecule type" value="Genomic_DNA"/>
</dbReference>
<evidence type="ECO:0000313" key="2">
    <source>
        <dbReference type="Proteomes" id="UP001487305"/>
    </source>
</evidence>
<evidence type="ECO:0008006" key="3">
    <source>
        <dbReference type="Google" id="ProtNLM"/>
    </source>
</evidence>
<dbReference type="SUPFAM" id="SSF110296">
    <property type="entry name" value="Oligoxyloglucan reducing end-specific cellobiohydrolase"/>
    <property type="match status" value="1"/>
</dbReference>
<gene>
    <name evidence="1" type="ORF">AAA083_13725</name>
</gene>
<evidence type="ECO:0000313" key="1">
    <source>
        <dbReference type="EMBL" id="MEQ3364037.1"/>
    </source>
</evidence>
<sequence length="394" mass="42886">MAQYVYSGIVLSYERMQPDSSNIVHTANPNSTLDYLDEQLGKIPLADQIKVSGLDRFVVSYQPHTVIPEGTPIFDGRNNAAFPVLDQQAYNAGRGGVSDGNTNVVIRLFDGMSTIEGQQYLYAFDPAEAETATGNQQSTMQCDYAISGETLRFTKDYGQSWIESDLTEEELAETLEFYRNGLLLPPESVFVSTDAELPIAFFFGGAPTLKMTFDDGASWTTVPLSSAAEFGRAITKRAIGFTSPDFAYAALGTDWSMGAGEHKLCYFSFDGGTSWTEKELPLTMTSGTLADIAMADERNGIVALNDGMDGSYPVLYATSDTGDTWHSVQLPYGDLPPKVQYLSTIDSLAYEDGWYLMTLGQGNSGTAKASFASADLFGPWKLAETFDETIHLVG</sequence>
<accession>A0ABV1JIW5</accession>
<organism evidence="1 2">
    <name type="scientific">Raoultibacter massiliensis</name>
    <dbReference type="NCBI Taxonomy" id="1852371"/>
    <lineage>
        <taxon>Bacteria</taxon>
        <taxon>Bacillati</taxon>
        <taxon>Actinomycetota</taxon>
        <taxon>Coriobacteriia</taxon>
        <taxon>Eggerthellales</taxon>
        <taxon>Eggerthellaceae</taxon>
        <taxon>Raoultibacter</taxon>
    </lineage>
</organism>
<dbReference type="Proteomes" id="UP001487305">
    <property type="component" value="Unassembled WGS sequence"/>
</dbReference>
<comment type="caution">
    <text evidence="1">The sequence shown here is derived from an EMBL/GenBank/DDBJ whole genome shotgun (WGS) entry which is preliminary data.</text>
</comment>
<proteinExistence type="predicted"/>
<dbReference type="RefSeq" id="WP_349227864.1">
    <property type="nucleotide sequence ID" value="NZ_JBBNOP010000015.1"/>
</dbReference>
<reference evidence="1 2" key="1">
    <citation type="submission" date="2024-04" db="EMBL/GenBank/DDBJ databases">
        <title>Human intestinal bacterial collection.</title>
        <authorList>
            <person name="Pauvert C."/>
            <person name="Hitch T.C.A."/>
            <person name="Clavel T."/>
        </authorList>
    </citation>
    <scope>NUCLEOTIDE SEQUENCE [LARGE SCALE GENOMIC DNA]</scope>
    <source>
        <strain evidence="1 2">CLA-KB-H42</strain>
    </source>
</reference>
<name>A0ABV1JIW5_9ACTN</name>
<keyword evidence="2" id="KW-1185">Reference proteome</keyword>
<protein>
    <recommendedName>
        <fullName evidence="3">Glycosyl hydrolase</fullName>
    </recommendedName>
</protein>